<protein>
    <submittedName>
        <fullName evidence="2">Uncharacterized protein</fullName>
    </submittedName>
</protein>
<evidence type="ECO:0000313" key="3">
    <source>
        <dbReference type="Proteomes" id="UP000241690"/>
    </source>
</evidence>
<gene>
    <name evidence="2" type="ORF">M431DRAFT_324816</name>
</gene>
<proteinExistence type="predicted"/>
<evidence type="ECO:0000313" key="2">
    <source>
        <dbReference type="EMBL" id="PTB48517.1"/>
    </source>
</evidence>
<dbReference type="EMBL" id="KZ679698">
    <property type="protein sequence ID" value="PTB48517.1"/>
    <property type="molecule type" value="Genomic_DNA"/>
</dbReference>
<feature type="compositionally biased region" description="Basic and acidic residues" evidence="1">
    <location>
        <begin position="143"/>
        <end position="152"/>
    </location>
</feature>
<dbReference type="RefSeq" id="XP_024768194.1">
    <property type="nucleotide sequence ID" value="XM_024914327.1"/>
</dbReference>
<keyword evidence="3" id="KW-1185">Reference proteome</keyword>
<accession>A0A2T3ZUN1</accession>
<dbReference type="GeneID" id="36622892"/>
<organism evidence="2 3">
    <name type="scientific">Trichoderma harzianum CBS 226.95</name>
    <dbReference type="NCBI Taxonomy" id="983964"/>
    <lineage>
        <taxon>Eukaryota</taxon>
        <taxon>Fungi</taxon>
        <taxon>Dikarya</taxon>
        <taxon>Ascomycota</taxon>
        <taxon>Pezizomycotina</taxon>
        <taxon>Sordariomycetes</taxon>
        <taxon>Hypocreomycetidae</taxon>
        <taxon>Hypocreales</taxon>
        <taxon>Hypocreaceae</taxon>
        <taxon>Trichoderma</taxon>
    </lineage>
</organism>
<sequence length="194" mass="21840">MEWLRLRESLGGGVRQCLIRASTKEKKPKQILRKDEIRQRHEGEEKKGSFRGSAAAIQFQPAIITERWLFRWPQASNHRHKEGRSTNAAPYLSGLPGQRRENQQIMGNSVCRLLTTYIQSTALCGVPESRLFALFLFESDGNRRPLRRKDDASGCIHSSKTASESGVEMDSPGVPFPVRGPAVGPQPSTSRERR</sequence>
<dbReference type="Proteomes" id="UP000241690">
    <property type="component" value="Unassembled WGS sequence"/>
</dbReference>
<name>A0A2T3ZUN1_TRIHA</name>
<evidence type="ECO:0000256" key="1">
    <source>
        <dbReference type="SAM" id="MobiDB-lite"/>
    </source>
</evidence>
<feature type="region of interest" description="Disordered" evidence="1">
    <location>
        <begin position="143"/>
        <end position="194"/>
    </location>
</feature>
<dbReference type="AlphaFoldDB" id="A0A2T3ZUN1"/>
<reference evidence="2 3" key="1">
    <citation type="submission" date="2016-07" db="EMBL/GenBank/DDBJ databases">
        <title>Multiple horizontal gene transfer events from other fungi enriched the ability of initially mycotrophic Trichoderma (Ascomycota) to feed on dead plant biomass.</title>
        <authorList>
            <consortium name="DOE Joint Genome Institute"/>
            <person name="Aerts A."/>
            <person name="Atanasova L."/>
            <person name="Chenthamara K."/>
            <person name="Zhang J."/>
            <person name="Grujic M."/>
            <person name="Henrissat B."/>
            <person name="Kuo A."/>
            <person name="Salamov A."/>
            <person name="Lipzen A."/>
            <person name="Labutti K."/>
            <person name="Barry K."/>
            <person name="Miao Y."/>
            <person name="Rahimi M.J."/>
            <person name="Shen Q."/>
            <person name="Grigoriev I.V."/>
            <person name="Kubicek C.P."/>
            <person name="Druzhinina I.S."/>
        </authorList>
    </citation>
    <scope>NUCLEOTIDE SEQUENCE [LARGE SCALE GENOMIC DNA]</scope>
    <source>
        <strain evidence="2 3">CBS 226.95</strain>
    </source>
</reference>